<evidence type="ECO:0000256" key="1">
    <source>
        <dbReference type="SAM" id="MobiDB-lite"/>
    </source>
</evidence>
<organism evidence="2 3">
    <name type="scientific">Cryptolaemus montrouzieri</name>
    <dbReference type="NCBI Taxonomy" id="559131"/>
    <lineage>
        <taxon>Eukaryota</taxon>
        <taxon>Metazoa</taxon>
        <taxon>Ecdysozoa</taxon>
        <taxon>Arthropoda</taxon>
        <taxon>Hexapoda</taxon>
        <taxon>Insecta</taxon>
        <taxon>Pterygota</taxon>
        <taxon>Neoptera</taxon>
        <taxon>Endopterygota</taxon>
        <taxon>Coleoptera</taxon>
        <taxon>Polyphaga</taxon>
        <taxon>Cucujiformia</taxon>
        <taxon>Coccinelloidea</taxon>
        <taxon>Coccinellidae</taxon>
        <taxon>Scymninae</taxon>
        <taxon>Scymnini</taxon>
        <taxon>Cryptolaemus</taxon>
    </lineage>
</organism>
<feature type="compositionally biased region" description="Polar residues" evidence="1">
    <location>
        <begin position="167"/>
        <end position="178"/>
    </location>
</feature>
<evidence type="ECO:0000313" key="3">
    <source>
        <dbReference type="Proteomes" id="UP001516400"/>
    </source>
</evidence>
<dbReference type="Proteomes" id="UP001516400">
    <property type="component" value="Unassembled WGS sequence"/>
</dbReference>
<feature type="compositionally biased region" description="Basic and acidic residues" evidence="1">
    <location>
        <begin position="92"/>
        <end position="116"/>
    </location>
</feature>
<name>A0ABD2MXG4_9CUCU</name>
<evidence type="ECO:0000313" key="2">
    <source>
        <dbReference type="EMBL" id="KAL3271173.1"/>
    </source>
</evidence>
<accession>A0ABD2MXG4</accession>
<sequence length="211" mass="23297">MMKSKKLSHKQNVLKKPVMKKKLKMMLEAVKHSGSLTKLASKAVFPKKSTNTASTHVRSESDAFKTNKSDQRARGRQSAENIRRSVVSTPKSTDRNRSRSEDMGGAKKAGTSDHSCKLRASLSSAGDYKVAKEKQGGGVTRKTTGQNKKEGPVRLSKSLDRVHGMQSEVSLKTPTKSSFYDKKSNSSQRKSLSATLLNQTTKLRKRVSRSK</sequence>
<keyword evidence="3" id="KW-1185">Reference proteome</keyword>
<comment type="caution">
    <text evidence="2">The sequence shown here is derived from an EMBL/GenBank/DDBJ whole genome shotgun (WGS) entry which is preliminary data.</text>
</comment>
<gene>
    <name evidence="2" type="ORF">HHI36_021670</name>
</gene>
<feature type="compositionally biased region" description="Basic and acidic residues" evidence="1">
    <location>
        <begin position="147"/>
        <end position="163"/>
    </location>
</feature>
<reference evidence="2 3" key="1">
    <citation type="journal article" date="2021" name="BMC Biol.">
        <title>Horizontally acquired antibacterial genes associated with adaptive radiation of ladybird beetles.</title>
        <authorList>
            <person name="Li H.S."/>
            <person name="Tang X.F."/>
            <person name="Huang Y.H."/>
            <person name="Xu Z.Y."/>
            <person name="Chen M.L."/>
            <person name="Du X.Y."/>
            <person name="Qiu B.Y."/>
            <person name="Chen P.T."/>
            <person name="Zhang W."/>
            <person name="Slipinski A."/>
            <person name="Escalona H.E."/>
            <person name="Waterhouse R.M."/>
            <person name="Zwick A."/>
            <person name="Pang H."/>
        </authorList>
    </citation>
    <scope>NUCLEOTIDE SEQUENCE [LARGE SCALE GENOMIC DNA]</scope>
    <source>
        <strain evidence="2">SYSU2018</strain>
    </source>
</reference>
<feature type="region of interest" description="Disordered" evidence="1">
    <location>
        <begin position="33"/>
        <end position="211"/>
    </location>
</feature>
<dbReference type="EMBL" id="JABFTP020000042">
    <property type="protein sequence ID" value="KAL3271173.1"/>
    <property type="molecule type" value="Genomic_DNA"/>
</dbReference>
<feature type="compositionally biased region" description="Basic residues" evidence="1">
    <location>
        <begin position="202"/>
        <end position="211"/>
    </location>
</feature>
<feature type="compositionally biased region" description="Polar residues" evidence="1">
    <location>
        <begin position="185"/>
        <end position="201"/>
    </location>
</feature>
<proteinExistence type="predicted"/>
<dbReference type="AlphaFoldDB" id="A0ABD2MXG4"/>
<feature type="compositionally biased region" description="Basic and acidic residues" evidence="1">
    <location>
        <begin position="57"/>
        <end position="73"/>
    </location>
</feature>
<protein>
    <submittedName>
        <fullName evidence="2">Uncharacterized protein</fullName>
    </submittedName>
</protein>